<name>A0ACC3CFX5_PYRYE</name>
<sequence length="109" mass="12075">MTKHAQASQSSLDARAKKNVSRPIINKHMEQTKKSADDVPVRATMTAMAAAVGRLCPCHSAQRHRCRARRPRSPPLTLTAWRLREAVAGCHRHAPPLPSPPPPPPRRLE</sequence>
<organism evidence="1 2">
    <name type="scientific">Pyropia yezoensis</name>
    <name type="common">Susabi-nori</name>
    <name type="synonym">Porphyra yezoensis</name>
    <dbReference type="NCBI Taxonomy" id="2788"/>
    <lineage>
        <taxon>Eukaryota</taxon>
        <taxon>Rhodophyta</taxon>
        <taxon>Bangiophyceae</taxon>
        <taxon>Bangiales</taxon>
        <taxon>Bangiaceae</taxon>
        <taxon>Pyropia</taxon>
    </lineage>
</organism>
<accession>A0ACC3CFX5</accession>
<keyword evidence="2" id="KW-1185">Reference proteome</keyword>
<evidence type="ECO:0000313" key="2">
    <source>
        <dbReference type="Proteomes" id="UP000798662"/>
    </source>
</evidence>
<evidence type="ECO:0000313" key="1">
    <source>
        <dbReference type="EMBL" id="KAK1869161.1"/>
    </source>
</evidence>
<reference evidence="1" key="1">
    <citation type="submission" date="2019-11" db="EMBL/GenBank/DDBJ databases">
        <title>Nori genome reveals adaptations in red seaweeds to the harsh intertidal environment.</title>
        <authorList>
            <person name="Wang D."/>
            <person name="Mao Y."/>
        </authorList>
    </citation>
    <scope>NUCLEOTIDE SEQUENCE</scope>
    <source>
        <tissue evidence="1">Gametophyte</tissue>
    </source>
</reference>
<gene>
    <name evidence="1" type="ORF">I4F81_011642</name>
</gene>
<dbReference type="Proteomes" id="UP000798662">
    <property type="component" value="Chromosome 3"/>
</dbReference>
<comment type="caution">
    <text evidence="1">The sequence shown here is derived from an EMBL/GenBank/DDBJ whole genome shotgun (WGS) entry which is preliminary data.</text>
</comment>
<protein>
    <submittedName>
        <fullName evidence="1">Uncharacterized protein</fullName>
    </submittedName>
</protein>
<proteinExistence type="predicted"/>
<dbReference type="EMBL" id="CM020620">
    <property type="protein sequence ID" value="KAK1869161.1"/>
    <property type="molecule type" value="Genomic_DNA"/>
</dbReference>